<dbReference type="NCBIfam" id="TIGR00350">
    <property type="entry name" value="lytR_cpsA_psr"/>
    <property type="match status" value="1"/>
</dbReference>
<dbReference type="PANTHER" id="PTHR33392">
    <property type="entry name" value="POLYISOPRENYL-TEICHOIC ACID--PEPTIDOGLYCAN TEICHOIC ACID TRANSFERASE TAGU"/>
    <property type="match status" value="1"/>
</dbReference>
<dbReference type="SUPFAM" id="SSF53850">
    <property type="entry name" value="Periplasmic binding protein-like II"/>
    <property type="match status" value="1"/>
</dbReference>
<accession>Q2KM77</accession>
<dbReference type="Pfam" id="PF03816">
    <property type="entry name" value="LytR_cpsA_psr"/>
    <property type="match status" value="1"/>
</dbReference>
<proteinExistence type="inferred from homology"/>
<evidence type="ECO:0000259" key="3">
    <source>
        <dbReference type="Pfam" id="PF02916"/>
    </source>
</evidence>
<feature type="transmembrane region" description="Helical" evidence="2">
    <location>
        <begin position="20"/>
        <end position="41"/>
    </location>
</feature>
<sequence>MAHSRSKRKSSSKEKHNLSLINILLLIIYTGLSIIISFWMYLYNFLAFRQLNLVLSIGLVLVFFMCLFLVIKKKLKGLTSLILVISTILLAIMLFTFKSTIDFTAEINKTASFSEIEMSVIVPKESAINSISELETVQAPLKNDSENIDSLIKHIKAAKKKELKLEEVASYPEAYQKMLSNQSQAMVMNSAYMSLLGQQDLQFSDKVKTIYSYKIKKDIKAKKSHVTKAGVYNIYISGIDTYGPISTVSRSDVNIVMTVNMNTHKVLLTTTPRDSYVKIPNGGGDQFDKLTHAGIYGVETSMATLANLYGIEMTDYARINFTSFLNLIDMLGGIEVVNDKAFSAGGFDYPVGKISLNSQEALMFVRERKSLEGGDGDRGKNQEKVVSAIIRKLTMIKSPAQFSEIVTGLQTSIQTNLTLDQLMTIANAQLESNQSYDITSQDVTGDRFNR</sequence>
<feature type="domain" description="Cell envelope-related transcriptional attenuator" evidence="4">
    <location>
        <begin position="250"/>
        <end position="393"/>
    </location>
</feature>
<reference evidence="5" key="2">
    <citation type="journal article" date="2007" name="J. Bacteriol.">
        <title>Streptococcus iniae capsule impairs phagocytic clearance and contributes to virulence in fish.</title>
        <authorList>
            <person name="Locke J.B."/>
            <person name="Colvin K.M."/>
            <person name="Datta A.K."/>
            <person name="Patel S.K."/>
            <person name="Naidu N.N."/>
            <person name="Neely M.N."/>
            <person name="Nizet V."/>
            <person name="Buchanan J.T."/>
        </authorList>
    </citation>
    <scope>NUCLEOTIDE SEQUENCE</scope>
</reference>
<dbReference type="Gene3D" id="3.40.190.10">
    <property type="entry name" value="Periplasmic binding protein-like II"/>
    <property type="match status" value="1"/>
</dbReference>
<dbReference type="InterPro" id="IPR004190">
    <property type="entry name" value="DNA_pol_proc_fac"/>
</dbReference>
<dbReference type="GO" id="GO:0006260">
    <property type="term" value="P:DNA replication"/>
    <property type="evidence" value="ECO:0007669"/>
    <property type="project" value="InterPro"/>
</dbReference>
<gene>
    <name evidence="5" type="primary">cpsA</name>
</gene>
<evidence type="ECO:0000313" key="5">
    <source>
        <dbReference type="EMBL" id="AAY17293.1"/>
    </source>
</evidence>
<keyword evidence="2" id="KW-1133">Transmembrane helix</keyword>
<dbReference type="Pfam" id="PF02916">
    <property type="entry name" value="DNA_PPF"/>
    <property type="match status" value="1"/>
</dbReference>
<dbReference type="InterPro" id="IPR004474">
    <property type="entry name" value="LytR_CpsA_psr"/>
</dbReference>
<dbReference type="Gene3D" id="3.40.630.190">
    <property type="entry name" value="LCP protein"/>
    <property type="match status" value="1"/>
</dbReference>
<dbReference type="InterPro" id="IPR050922">
    <property type="entry name" value="LytR/CpsA/Psr_CW_biosynth"/>
</dbReference>
<evidence type="ECO:0000259" key="4">
    <source>
        <dbReference type="Pfam" id="PF03816"/>
    </source>
</evidence>
<feature type="transmembrane region" description="Helical" evidence="2">
    <location>
        <begin position="53"/>
        <end position="71"/>
    </location>
</feature>
<dbReference type="EMBL" id="AY904444">
    <property type="protein sequence ID" value="AAY17293.1"/>
    <property type="molecule type" value="Genomic_DNA"/>
</dbReference>
<feature type="transmembrane region" description="Helical" evidence="2">
    <location>
        <begin position="78"/>
        <end position="97"/>
    </location>
</feature>
<organism evidence="5">
    <name type="scientific">Streptococcus iniae</name>
    <name type="common">Streptococcus shiloi</name>
    <dbReference type="NCBI Taxonomy" id="1346"/>
    <lineage>
        <taxon>Bacteria</taxon>
        <taxon>Bacillati</taxon>
        <taxon>Bacillota</taxon>
        <taxon>Bacilli</taxon>
        <taxon>Lactobacillales</taxon>
        <taxon>Streptococcaceae</taxon>
        <taxon>Streptococcus</taxon>
    </lineage>
</organism>
<dbReference type="PANTHER" id="PTHR33392:SF6">
    <property type="entry name" value="POLYISOPRENYL-TEICHOIC ACID--PEPTIDOGLYCAN TEICHOIC ACID TRANSFERASE TAGU"/>
    <property type="match status" value="1"/>
</dbReference>
<name>Q2KM77_STRIN</name>
<reference evidence="5" key="1">
    <citation type="journal article" date="2007" name="Infect. Immun.">
        <title>Analysis of the polysaccharide capsule of the systemic pathogen Streptococcus iniae and its implications in virulence.</title>
        <authorList>
            <person name="Lowe B.A."/>
            <person name="Miller J.D."/>
            <person name="Neely M.N."/>
        </authorList>
    </citation>
    <scope>NUCLEOTIDE SEQUENCE</scope>
</reference>
<protein>
    <submittedName>
        <fullName evidence="5">CpsA</fullName>
    </submittedName>
</protein>
<comment type="similarity">
    <text evidence="1">Belongs to the LytR/CpsA/Psr (LCP) family.</text>
</comment>
<keyword evidence="2" id="KW-0812">Transmembrane</keyword>
<keyword evidence="2" id="KW-0472">Membrane</keyword>
<evidence type="ECO:0000256" key="2">
    <source>
        <dbReference type="SAM" id="Phobius"/>
    </source>
</evidence>
<feature type="domain" description="DNA polymerase processivity factor" evidence="3">
    <location>
        <begin position="73"/>
        <end position="188"/>
    </location>
</feature>
<evidence type="ECO:0000256" key="1">
    <source>
        <dbReference type="ARBA" id="ARBA00006068"/>
    </source>
</evidence>
<dbReference type="AlphaFoldDB" id="Q2KM77"/>